<reference evidence="8" key="1">
    <citation type="submission" date="2021-01" db="UniProtKB">
        <authorList>
            <consortium name="EnsemblMetazoa"/>
        </authorList>
    </citation>
    <scope>IDENTIFICATION</scope>
</reference>
<dbReference type="RefSeq" id="XP_022644856.1">
    <property type="nucleotide sequence ID" value="XM_022789121.1"/>
</dbReference>
<keyword evidence="6" id="KW-0175">Coiled coil</keyword>
<keyword evidence="3" id="KW-0963">Cytoplasm</keyword>
<evidence type="ECO:0000256" key="2">
    <source>
        <dbReference type="ARBA" id="ARBA00004496"/>
    </source>
</evidence>
<keyword evidence="4" id="KW-0736">Signalosome</keyword>
<evidence type="ECO:0000256" key="1">
    <source>
        <dbReference type="ARBA" id="ARBA00004123"/>
    </source>
</evidence>
<proteinExistence type="predicted"/>
<dbReference type="OMA" id="TIVQPCK"/>
<feature type="domain" description="CSN8/PSMD8/EIF3K" evidence="7">
    <location>
        <begin position="41"/>
        <end position="175"/>
    </location>
</feature>
<sequence length="200" mass="22177">MMLPTETAEEIRAKYTEMQIELENLEIERGAADEVPADSVTSELYLQLMAIYLIQNDLPNAKFVWKRAPDNIRKSASLSGMHRVFLALWSRDFPATYTALNGTNWTPSVQPLIADLRSLTVLRARSLLSNSYADVSQEDFCLLMGVPMSTEGVAEACAELGWTLNGGRVIPAKPAPPTEQPLMSEAHLAKLAEFISFLEC</sequence>
<organism evidence="8 9">
    <name type="scientific">Varroa destructor</name>
    <name type="common">Honeybee mite</name>
    <dbReference type="NCBI Taxonomy" id="109461"/>
    <lineage>
        <taxon>Eukaryota</taxon>
        <taxon>Metazoa</taxon>
        <taxon>Ecdysozoa</taxon>
        <taxon>Arthropoda</taxon>
        <taxon>Chelicerata</taxon>
        <taxon>Arachnida</taxon>
        <taxon>Acari</taxon>
        <taxon>Parasitiformes</taxon>
        <taxon>Mesostigmata</taxon>
        <taxon>Gamasina</taxon>
        <taxon>Dermanyssoidea</taxon>
        <taxon>Varroidae</taxon>
        <taxon>Varroa</taxon>
    </lineage>
</organism>
<dbReference type="Proteomes" id="UP000594260">
    <property type="component" value="Unplaced"/>
</dbReference>
<feature type="coiled-coil region" evidence="6">
    <location>
        <begin position="8"/>
        <end position="35"/>
    </location>
</feature>
<keyword evidence="9" id="KW-1185">Reference proteome</keyword>
<comment type="subcellular location">
    <subcellularLocation>
        <location evidence="2">Cytoplasm</location>
    </subcellularLocation>
    <subcellularLocation>
        <location evidence="1">Nucleus</location>
    </subcellularLocation>
</comment>
<evidence type="ECO:0000256" key="6">
    <source>
        <dbReference type="SAM" id="Coils"/>
    </source>
</evidence>
<dbReference type="PANTHER" id="PTHR13339:SF0">
    <property type="entry name" value="COP9 SIGNALOSOME COMPLEX SUBUNIT 8"/>
    <property type="match status" value="1"/>
</dbReference>
<dbReference type="Pfam" id="PF10075">
    <property type="entry name" value="CSN8_PSD8_EIF3K"/>
    <property type="match status" value="1"/>
</dbReference>
<evidence type="ECO:0000313" key="9">
    <source>
        <dbReference type="Proteomes" id="UP000594260"/>
    </source>
</evidence>
<dbReference type="InterPro" id="IPR033205">
    <property type="entry name" value="COP9_CSN8"/>
</dbReference>
<dbReference type="GO" id="GO:0000338">
    <property type="term" value="P:protein deneddylation"/>
    <property type="evidence" value="ECO:0007669"/>
    <property type="project" value="InterPro"/>
</dbReference>
<dbReference type="GeneID" id="111243481"/>
<accession>A0A7M7IZU9</accession>
<evidence type="ECO:0000256" key="4">
    <source>
        <dbReference type="ARBA" id="ARBA00022790"/>
    </source>
</evidence>
<evidence type="ECO:0000259" key="7">
    <source>
        <dbReference type="Pfam" id="PF10075"/>
    </source>
</evidence>
<dbReference type="KEGG" id="vde:111243481"/>
<dbReference type="FunCoup" id="A0A7M7IZU9">
    <property type="interactions" value="1630"/>
</dbReference>
<dbReference type="AlphaFoldDB" id="A0A7M7IZU9"/>
<dbReference type="GO" id="GO:0005737">
    <property type="term" value="C:cytoplasm"/>
    <property type="evidence" value="ECO:0007669"/>
    <property type="project" value="UniProtKB-SubCell"/>
</dbReference>
<protein>
    <recommendedName>
        <fullName evidence="7">CSN8/PSMD8/EIF3K domain-containing protein</fullName>
    </recommendedName>
</protein>
<keyword evidence="5" id="KW-0539">Nucleus</keyword>
<dbReference type="GO" id="GO:0010387">
    <property type="term" value="P:COP9 signalosome assembly"/>
    <property type="evidence" value="ECO:0007669"/>
    <property type="project" value="InterPro"/>
</dbReference>
<dbReference type="EnsemblMetazoa" id="XM_022789121">
    <property type="protein sequence ID" value="XP_022644856"/>
    <property type="gene ID" value="LOC111243481"/>
</dbReference>
<dbReference type="InParanoid" id="A0A7M7IZU9"/>
<evidence type="ECO:0000256" key="5">
    <source>
        <dbReference type="ARBA" id="ARBA00023242"/>
    </source>
</evidence>
<dbReference type="InterPro" id="IPR033464">
    <property type="entry name" value="CSN8_PSD8_EIF3K"/>
</dbReference>
<dbReference type="PANTHER" id="PTHR13339">
    <property type="entry name" value="COP9 SIGNALOSOME COMPLEX SUBUNIT 8"/>
    <property type="match status" value="1"/>
</dbReference>
<evidence type="ECO:0000313" key="8">
    <source>
        <dbReference type="EnsemblMetazoa" id="XP_022644856"/>
    </source>
</evidence>
<evidence type="ECO:0000256" key="3">
    <source>
        <dbReference type="ARBA" id="ARBA00022490"/>
    </source>
</evidence>
<dbReference type="CTD" id="49077"/>
<dbReference type="OrthoDB" id="5351233at2759"/>
<name>A0A7M7IZU9_VARDE</name>
<dbReference type="GO" id="GO:0008180">
    <property type="term" value="C:COP9 signalosome"/>
    <property type="evidence" value="ECO:0007669"/>
    <property type="project" value="UniProtKB-KW"/>
</dbReference>